<sequence length="306" mass="35708">MRFFRFLYLPFLAVFLLGCKKEKKADYSELIEVFDYSKDVVFDTLRVPEHLRSIVKQISEINVYQTKNIGKGAGKSANFENFKELKRLASDEELLALIHNKNRIVAVYSAIGLLDRKPEVLDKIFLIFLNLKSQIHTQDGCIIGDQNPAEPLYYAYLHSLDNENLRTDSKLQKLDSMIIFSSNSSESLLQEALRYKLYSKTFKKPIEIQAFKNHKISAINYLNHWYKGDYSNLLQKEYISIIKNDSFGYSKRKVLTELLSFKNPANKNVILDYLKKDTLLEDENEIIWKLNDNGILDSEYPRKKGY</sequence>
<dbReference type="EMBL" id="MVAG01000114">
    <property type="protein sequence ID" value="OVE57444.1"/>
    <property type="molecule type" value="Genomic_DNA"/>
</dbReference>
<gene>
    <name evidence="1" type="ORF">B0E34_09805</name>
</gene>
<dbReference type="AlphaFoldDB" id="A0A202C151"/>
<proteinExistence type="predicted"/>
<dbReference type="RefSeq" id="WP_087709087.1">
    <property type="nucleotide sequence ID" value="NZ_MVAG01000114.1"/>
</dbReference>
<accession>A0A202C151</accession>
<name>A0A202C151_9FLAO</name>
<dbReference type="Proteomes" id="UP000196355">
    <property type="component" value="Unassembled WGS sequence"/>
</dbReference>
<protein>
    <submittedName>
        <fullName evidence="1">Uncharacterized protein</fullName>
    </submittedName>
</protein>
<organism evidence="1 2">
    <name type="scientific">Chryseobacterium mucoviscidosis</name>
    <dbReference type="NCBI Taxonomy" id="1945581"/>
    <lineage>
        <taxon>Bacteria</taxon>
        <taxon>Pseudomonadati</taxon>
        <taxon>Bacteroidota</taxon>
        <taxon>Flavobacteriia</taxon>
        <taxon>Flavobacteriales</taxon>
        <taxon>Weeksellaceae</taxon>
        <taxon>Chryseobacterium group</taxon>
        <taxon>Chryseobacterium</taxon>
    </lineage>
</organism>
<keyword evidence="2" id="KW-1185">Reference proteome</keyword>
<comment type="caution">
    <text evidence="1">The sequence shown here is derived from an EMBL/GenBank/DDBJ whole genome shotgun (WGS) entry which is preliminary data.</text>
</comment>
<reference evidence="2" key="1">
    <citation type="submission" date="2017-02" db="EMBL/GenBank/DDBJ databases">
        <authorList>
            <person name="Tetz G."/>
            <person name="Tetz V."/>
        </authorList>
    </citation>
    <scope>NUCLEOTIDE SEQUENCE [LARGE SCALE GENOMIC DNA]</scope>
    <source>
        <strain evidence="2">VT16-26</strain>
    </source>
</reference>
<dbReference type="PROSITE" id="PS51257">
    <property type="entry name" value="PROKAR_LIPOPROTEIN"/>
    <property type="match status" value="1"/>
</dbReference>
<evidence type="ECO:0000313" key="1">
    <source>
        <dbReference type="EMBL" id="OVE57444.1"/>
    </source>
</evidence>
<evidence type="ECO:0000313" key="2">
    <source>
        <dbReference type="Proteomes" id="UP000196355"/>
    </source>
</evidence>